<evidence type="ECO:0000256" key="1">
    <source>
        <dbReference type="SAM" id="Phobius"/>
    </source>
</evidence>
<keyword evidence="1" id="KW-0472">Membrane</keyword>
<sequence length="151" mass="15568">MEILRTILVFLHLLGMAIIVGGYFANIKAPKVIPGMLHGAYLQLITGIALFGLLEAQGAMTSDLRIKYTVKVALGLLVAVFAFLGNRREKLAARTAAEVPVGAGAPGAGPAAGEPGGPVEPGARVRNPSAPFAHLTFGAAVLAVVVAVFWV</sequence>
<keyword evidence="3" id="KW-1185">Reference proteome</keyword>
<feature type="transmembrane region" description="Helical" evidence="1">
    <location>
        <begin position="6"/>
        <end position="25"/>
    </location>
</feature>
<proteinExistence type="predicted"/>
<feature type="transmembrane region" description="Helical" evidence="1">
    <location>
        <begin position="132"/>
        <end position="150"/>
    </location>
</feature>
<reference evidence="2 3" key="1">
    <citation type="submission" date="2020-01" db="EMBL/GenBank/DDBJ databases">
        <authorList>
            <person name="Deng T."/>
        </authorList>
    </citation>
    <scope>NUCLEOTIDE SEQUENCE [LARGE SCALE GENOMIC DNA]</scope>
    <source>
        <strain evidence="2 3">5221</strain>
    </source>
</reference>
<gene>
    <name evidence="2" type="ORF">GSY69_08560</name>
</gene>
<dbReference type="AlphaFoldDB" id="A0A6N9H7S2"/>
<protein>
    <submittedName>
        <fullName evidence="2">Uncharacterized protein</fullName>
    </submittedName>
</protein>
<keyword evidence="1" id="KW-0812">Transmembrane</keyword>
<feature type="transmembrane region" description="Helical" evidence="1">
    <location>
        <begin position="32"/>
        <end position="54"/>
    </location>
</feature>
<accession>A0A6N9H7S2</accession>
<feature type="transmembrane region" description="Helical" evidence="1">
    <location>
        <begin position="66"/>
        <end position="84"/>
    </location>
</feature>
<dbReference type="Proteomes" id="UP000469215">
    <property type="component" value="Unassembled WGS sequence"/>
</dbReference>
<dbReference type="RefSeq" id="WP_160953439.1">
    <property type="nucleotide sequence ID" value="NZ_WWEQ01000032.1"/>
</dbReference>
<dbReference type="EMBL" id="WWEQ01000032">
    <property type="protein sequence ID" value="MYM20013.1"/>
    <property type="molecule type" value="Genomic_DNA"/>
</dbReference>
<comment type="caution">
    <text evidence="2">The sequence shown here is derived from an EMBL/GenBank/DDBJ whole genome shotgun (WGS) entry which is preliminary data.</text>
</comment>
<evidence type="ECO:0000313" key="2">
    <source>
        <dbReference type="EMBL" id="MYM20013.1"/>
    </source>
</evidence>
<organism evidence="2 3">
    <name type="scientific">Brevibacterium rongguiense</name>
    <dbReference type="NCBI Taxonomy" id="2695267"/>
    <lineage>
        <taxon>Bacteria</taxon>
        <taxon>Bacillati</taxon>
        <taxon>Actinomycetota</taxon>
        <taxon>Actinomycetes</taxon>
        <taxon>Micrococcales</taxon>
        <taxon>Brevibacteriaceae</taxon>
        <taxon>Brevibacterium</taxon>
    </lineage>
</organism>
<evidence type="ECO:0000313" key="3">
    <source>
        <dbReference type="Proteomes" id="UP000469215"/>
    </source>
</evidence>
<name>A0A6N9H7S2_9MICO</name>
<keyword evidence="1" id="KW-1133">Transmembrane helix</keyword>